<dbReference type="GO" id="GO:0046872">
    <property type="term" value="F:metal ion binding"/>
    <property type="evidence" value="ECO:0007669"/>
    <property type="project" value="UniProtKB-KW"/>
</dbReference>
<evidence type="ECO:0000256" key="3">
    <source>
        <dbReference type="ARBA" id="ARBA00023014"/>
    </source>
</evidence>
<dbReference type="GO" id="GO:0016829">
    <property type="term" value="F:lyase activity"/>
    <property type="evidence" value="ECO:0007669"/>
    <property type="project" value="UniProtKB-KW"/>
</dbReference>
<dbReference type="InterPro" id="IPR050067">
    <property type="entry name" value="IPM_dehydratase_rel_enz"/>
</dbReference>
<organism evidence="6">
    <name type="scientific">marine metagenome</name>
    <dbReference type="NCBI Taxonomy" id="408172"/>
    <lineage>
        <taxon>unclassified sequences</taxon>
        <taxon>metagenomes</taxon>
        <taxon>ecological metagenomes</taxon>
    </lineage>
</organism>
<dbReference type="InterPro" id="IPR015931">
    <property type="entry name" value="Acnase/IPM_dHydase_lsu_aba_1/3"/>
</dbReference>
<protein>
    <recommendedName>
        <fullName evidence="5">Aconitase/3-isopropylmalate dehydratase large subunit alpha/beta/alpha domain-containing protein</fullName>
    </recommendedName>
</protein>
<proteinExistence type="predicted"/>
<dbReference type="PANTHER" id="PTHR43822">
    <property type="entry name" value="HOMOACONITASE, MITOCHONDRIAL-RELATED"/>
    <property type="match status" value="1"/>
</dbReference>
<dbReference type="InterPro" id="IPR001030">
    <property type="entry name" value="Acoase/IPM_deHydtase_lsu_aba"/>
</dbReference>
<dbReference type="EMBL" id="UINC01054136">
    <property type="protein sequence ID" value="SVB71481.1"/>
    <property type="molecule type" value="Genomic_DNA"/>
</dbReference>
<dbReference type="PRINTS" id="PR00415">
    <property type="entry name" value="ACONITASE"/>
</dbReference>
<evidence type="ECO:0000313" key="6">
    <source>
        <dbReference type="EMBL" id="SVB71481.1"/>
    </source>
</evidence>
<feature type="domain" description="Aconitase/3-isopropylmalate dehydratase large subunit alpha/beta/alpha" evidence="5">
    <location>
        <begin position="25"/>
        <end position="249"/>
    </location>
</feature>
<dbReference type="SUPFAM" id="SSF53732">
    <property type="entry name" value="Aconitase iron-sulfur domain"/>
    <property type="match status" value="1"/>
</dbReference>
<name>A0A382GBB8_9ZZZZ</name>
<accession>A0A382GBB8</accession>
<dbReference type="Gene3D" id="3.30.499.10">
    <property type="entry name" value="Aconitase, domain 3"/>
    <property type="match status" value="1"/>
</dbReference>
<dbReference type="GO" id="GO:0051536">
    <property type="term" value="F:iron-sulfur cluster binding"/>
    <property type="evidence" value="ECO:0007669"/>
    <property type="project" value="UniProtKB-KW"/>
</dbReference>
<dbReference type="PANTHER" id="PTHR43822:SF2">
    <property type="entry name" value="HOMOACONITASE, MITOCHONDRIAL"/>
    <property type="match status" value="1"/>
</dbReference>
<feature type="non-terminal residue" evidence="6">
    <location>
        <position position="264"/>
    </location>
</feature>
<dbReference type="Pfam" id="PF00330">
    <property type="entry name" value="Aconitase"/>
    <property type="match status" value="1"/>
</dbReference>
<dbReference type="InterPro" id="IPR036008">
    <property type="entry name" value="Aconitase_4Fe-4S_dom"/>
</dbReference>
<keyword evidence="4" id="KW-0456">Lyase</keyword>
<keyword evidence="2" id="KW-0408">Iron</keyword>
<dbReference type="GO" id="GO:0043436">
    <property type="term" value="P:oxoacid metabolic process"/>
    <property type="evidence" value="ECO:0007669"/>
    <property type="project" value="UniProtKB-ARBA"/>
</dbReference>
<reference evidence="6" key="1">
    <citation type="submission" date="2018-05" db="EMBL/GenBank/DDBJ databases">
        <authorList>
            <person name="Lanie J.A."/>
            <person name="Ng W.-L."/>
            <person name="Kazmierczak K.M."/>
            <person name="Andrzejewski T.M."/>
            <person name="Davidsen T.M."/>
            <person name="Wayne K.J."/>
            <person name="Tettelin H."/>
            <person name="Glass J.I."/>
            <person name="Rusch D."/>
            <person name="Podicherti R."/>
            <person name="Tsui H.-C.T."/>
            <person name="Winkler M.E."/>
        </authorList>
    </citation>
    <scope>NUCLEOTIDE SEQUENCE</scope>
</reference>
<evidence type="ECO:0000256" key="4">
    <source>
        <dbReference type="ARBA" id="ARBA00023239"/>
    </source>
</evidence>
<sequence>MNLIEKLICHNAIGLKRNFVKQGEIVVVKVARTLASEITQVGIEQTIRHLGVTKLWRDDRFFLSLDHSLDPRNYHEEKVRKRIKVCDDFSKEFNVKEYYGPNQSILHTEFYRQKCTPGTIIIGADSHSCAHGCLGSLAMGMGASDTCMPLICGKTWLQIPEVIQIKFIGEPNFAIVGKDIILHILKKFGRNTIALQRVVEFSGNIKCLSVDSRFAISNMATEFGALGGVFPADEVTQEFIQKRKKKSDEIPLYFRADEDAQYAG</sequence>
<keyword evidence="1" id="KW-0479">Metal-binding</keyword>
<keyword evidence="3" id="KW-0411">Iron-sulfur</keyword>
<evidence type="ECO:0000256" key="2">
    <source>
        <dbReference type="ARBA" id="ARBA00023004"/>
    </source>
</evidence>
<dbReference type="AlphaFoldDB" id="A0A382GBB8"/>
<evidence type="ECO:0000259" key="5">
    <source>
        <dbReference type="Pfam" id="PF00330"/>
    </source>
</evidence>
<gene>
    <name evidence="6" type="ORF">METZ01_LOCUS224335</name>
</gene>
<evidence type="ECO:0000256" key="1">
    <source>
        <dbReference type="ARBA" id="ARBA00022723"/>
    </source>
</evidence>